<keyword evidence="3 5" id="KW-0378">Hydrolase</keyword>
<feature type="binding site" evidence="4">
    <location>
        <position position="188"/>
    </location>
    <ligand>
        <name>Mn(2+)</name>
        <dbReference type="ChEBI" id="CHEBI:29035"/>
        <label>1</label>
    </ligand>
</feature>
<feature type="region of interest" description="Disordered" evidence="6">
    <location>
        <begin position="376"/>
        <end position="403"/>
    </location>
</feature>
<proteinExistence type="inferred from homology"/>
<dbReference type="PRINTS" id="PR00116">
    <property type="entry name" value="ARGINASE"/>
</dbReference>
<organism evidence="8 9">
    <name type="scientific">Starmerella bacillaris</name>
    <name type="common">Yeast</name>
    <name type="synonym">Candida zemplinina</name>
    <dbReference type="NCBI Taxonomy" id="1247836"/>
    <lineage>
        <taxon>Eukaryota</taxon>
        <taxon>Fungi</taxon>
        <taxon>Dikarya</taxon>
        <taxon>Ascomycota</taxon>
        <taxon>Saccharomycotina</taxon>
        <taxon>Dipodascomycetes</taxon>
        <taxon>Dipodascales</taxon>
        <taxon>Trichomonascaceae</taxon>
        <taxon>Starmerella</taxon>
    </lineage>
</organism>
<dbReference type="GO" id="GO:0033389">
    <property type="term" value="P:putrescine biosynthetic process from arginine, via agmatine"/>
    <property type="evidence" value="ECO:0007669"/>
    <property type="project" value="TreeGrafter"/>
</dbReference>
<feature type="binding site" evidence="4">
    <location>
        <position position="192"/>
    </location>
    <ligand>
        <name>Mn(2+)</name>
        <dbReference type="ChEBI" id="CHEBI:29035"/>
        <label>1</label>
    </ligand>
</feature>
<evidence type="ECO:0000256" key="7">
    <source>
        <dbReference type="SAM" id="SignalP"/>
    </source>
</evidence>
<dbReference type="CDD" id="cd11592">
    <property type="entry name" value="Agmatinase_PAH"/>
    <property type="match status" value="1"/>
</dbReference>
<dbReference type="GO" id="GO:0046872">
    <property type="term" value="F:metal ion binding"/>
    <property type="evidence" value="ECO:0007669"/>
    <property type="project" value="UniProtKB-KW"/>
</dbReference>
<dbReference type="PROSITE" id="PS51409">
    <property type="entry name" value="ARGINASE_2"/>
    <property type="match status" value="1"/>
</dbReference>
<feature type="binding site" evidence="4">
    <location>
        <position position="295"/>
    </location>
    <ligand>
        <name>Mn(2+)</name>
        <dbReference type="ChEBI" id="CHEBI:29035"/>
        <label>1</label>
    </ligand>
</feature>
<dbReference type="SUPFAM" id="SSF52768">
    <property type="entry name" value="Arginase/deacetylase"/>
    <property type="match status" value="1"/>
</dbReference>
<evidence type="ECO:0000256" key="4">
    <source>
        <dbReference type="PIRSR" id="PIRSR036979-1"/>
    </source>
</evidence>
<dbReference type="PROSITE" id="PS01053">
    <property type="entry name" value="ARGINASE_1"/>
    <property type="match status" value="1"/>
</dbReference>
<feature type="compositionally biased region" description="Basic and acidic residues" evidence="6">
    <location>
        <begin position="393"/>
        <end position="403"/>
    </location>
</feature>
<comment type="similarity">
    <text evidence="1">Belongs to the arginase family. Agmatinase subfamily.</text>
</comment>
<evidence type="ECO:0000313" key="9">
    <source>
        <dbReference type="Proteomes" id="UP001362899"/>
    </source>
</evidence>
<feature type="binding site" evidence="4">
    <location>
        <position position="165"/>
    </location>
    <ligand>
        <name>Mn(2+)</name>
        <dbReference type="ChEBI" id="CHEBI:29035"/>
        <label>1</label>
    </ligand>
</feature>
<evidence type="ECO:0000256" key="3">
    <source>
        <dbReference type="ARBA" id="ARBA00022801"/>
    </source>
</evidence>
<dbReference type="Gene3D" id="3.40.800.10">
    <property type="entry name" value="Ureohydrolase domain"/>
    <property type="match status" value="1"/>
</dbReference>
<evidence type="ECO:0000256" key="1">
    <source>
        <dbReference type="ARBA" id="ARBA00009227"/>
    </source>
</evidence>
<dbReference type="FunFam" id="3.40.800.10:FF:000014">
    <property type="entry name" value="Arginase family protein"/>
    <property type="match status" value="1"/>
</dbReference>
<name>A0AAV5RMH5_STABA</name>
<keyword evidence="2 4" id="KW-0479">Metal-binding</keyword>
<feature type="signal peptide" evidence="7">
    <location>
        <begin position="1"/>
        <end position="20"/>
    </location>
</feature>
<evidence type="ECO:0000313" key="8">
    <source>
        <dbReference type="EMBL" id="GMM52735.1"/>
    </source>
</evidence>
<reference evidence="8 9" key="1">
    <citation type="journal article" date="2023" name="Elife">
        <title>Identification of key yeast species and microbe-microbe interactions impacting larval growth of Drosophila in the wild.</title>
        <authorList>
            <person name="Mure A."/>
            <person name="Sugiura Y."/>
            <person name="Maeda R."/>
            <person name="Honda K."/>
            <person name="Sakurai N."/>
            <person name="Takahashi Y."/>
            <person name="Watada M."/>
            <person name="Katoh T."/>
            <person name="Gotoh A."/>
            <person name="Gotoh Y."/>
            <person name="Taniguchi I."/>
            <person name="Nakamura K."/>
            <person name="Hayashi T."/>
            <person name="Katayama T."/>
            <person name="Uemura T."/>
            <person name="Hattori Y."/>
        </authorList>
    </citation>
    <scope>NUCLEOTIDE SEQUENCE [LARGE SCALE GENOMIC DNA]</scope>
    <source>
        <strain evidence="8 9">SB-73</strain>
    </source>
</reference>
<dbReference type="GO" id="GO:0008783">
    <property type="term" value="F:agmatinase activity"/>
    <property type="evidence" value="ECO:0007669"/>
    <property type="project" value="TreeGrafter"/>
</dbReference>
<dbReference type="PANTHER" id="PTHR11358:SF26">
    <property type="entry name" value="GUANIDINO ACID HYDROLASE, MITOCHONDRIAL"/>
    <property type="match status" value="1"/>
</dbReference>
<feature type="binding site" evidence="4">
    <location>
        <position position="293"/>
    </location>
    <ligand>
        <name>Mn(2+)</name>
        <dbReference type="ChEBI" id="CHEBI:29035"/>
        <label>1</label>
    </ligand>
</feature>
<comment type="cofactor">
    <cofactor evidence="4">
        <name>Mn(2+)</name>
        <dbReference type="ChEBI" id="CHEBI:29035"/>
    </cofactor>
    <text evidence="4">Binds 2 manganese ions per subunit.</text>
</comment>
<dbReference type="PIRSF" id="PIRSF036979">
    <property type="entry name" value="Arginase"/>
    <property type="match status" value="1"/>
</dbReference>
<dbReference type="InterPro" id="IPR023696">
    <property type="entry name" value="Ureohydrolase_dom_sf"/>
</dbReference>
<comment type="caution">
    <text evidence="8">The sequence shown here is derived from an EMBL/GenBank/DDBJ whole genome shotgun (WGS) entry which is preliminary data.</text>
</comment>
<gene>
    <name evidence="8" type="ORF">DASB73_036980</name>
</gene>
<dbReference type="InterPro" id="IPR020855">
    <property type="entry name" value="Ureohydrolase_Mn_BS"/>
</dbReference>
<dbReference type="AlphaFoldDB" id="A0AAV5RMH5"/>
<dbReference type="EMBL" id="BTGC01000008">
    <property type="protein sequence ID" value="GMM52735.1"/>
    <property type="molecule type" value="Genomic_DNA"/>
</dbReference>
<dbReference type="PANTHER" id="PTHR11358">
    <property type="entry name" value="ARGINASE/AGMATINASE"/>
    <property type="match status" value="1"/>
</dbReference>
<keyword evidence="9" id="KW-1185">Reference proteome</keyword>
<protein>
    <submittedName>
        <fullName evidence="8">Arginase</fullName>
    </submittedName>
</protein>
<sequence length="403" mass="44471">MVSLSALYFVCSTLLSGSHAFEIEDVDVLNEKWGSDWNFAGITTFARLPTNRCLVDFNTTYDVAVVGVPFDTAVSYRPGARFGPRAIRAASMRQNKLRGFNARAGFNPYQNWAHVVDCMDISVTPMDNVLALHQMTEAFHNLLAHNTTHPEFGKVPRLVALGGDHSVVLPHLRALHSIYGEITVIHFDAHLDTWLPNKYPEGWDSSLGSGIGEFTHGSMFWMASEEGLLSKNCIHAGLRTRLSGTDYEDYRDDKEQGFLRITCDDIDDFKPAGIIEIIKKRVPEGAPVYISVDIDVIDPSAAPGTGTPEVGGWSTRELIRLLRGLGDLNLVGADIVEVSPAYDHAENTAMAGMQVAYELLTSMVMNRAKEGVHLDPSREELGLPASSYSEFKQVSKDEDHSEL</sequence>
<keyword evidence="7" id="KW-0732">Signal</keyword>
<dbReference type="Pfam" id="PF00491">
    <property type="entry name" value="Arginase"/>
    <property type="match status" value="1"/>
</dbReference>
<feature type="binding site" evidence="4">
    <location>
        <position position="190"/>
    </location>
    <ligand>
        <name>Mn(2+)</name>
        <dbReference type="ChEBI" id="CHEBI:29035"/>
        <label>1</label>
    </ligand>
</feature>
<accession>A0AAV5RMH5</accession>
<keyword evidence="4" id="KW-0464">Manganese</keyword>
<evidence type="ECO:0000256" key="2">
    <source>
        <dbReference type="ARBA" id="ARBA00022723"/>
    </source>
</evidence>
<feature type="chain" id="PRO_5043686133" evidence="7">
    <location>
        <begin position="21"/>
        <end position="403"/>
    </location>
</feature>
<dbReference type="InterPro" id="IPR006035">
    <property type="entry name" value="Ureohydrolase"/>
</dbReference>
<evidence type="ECO:0000256" key="6">
    <source>
        <dbReference type="SAM" id="MobiDB-lite"/>
    </source>
</evidence>
<evidence type="ECO:0000256" key="5">
    <source>
        <dbReference type="RuleBase" id="RU003684"/>
    </source>
</evidence>
<dbReference type="Proteomes" id="UP001362899">
    <property type="component" value="Unassembled WGS sequence"/>
</dbReference>